<evidence type="ECO:0000313" key="4">
    <source>
        <dbReference type="Proteomes" id="UP000256900"/>
    </source>
</evidence>
<comment type="caution">
    <text evidence="3">The sequence shown here is derived from an EMBL/GenBank/DDBJ whole genome shotgun (WGS) entry which is preliminary data.</text>
</comment>
<dbReference type="Proteomes" id="UP000256900">
    <property type="component" value="Unassembled WGS sequence"/>
</dbReference>
<dbReference type="Pfam" id="PF06559">
    <property type="entry name" value="DCD_N"/>
    <property type="match status" value="1"/>
</dbReference>
<sequence>MSLNPLPLEDENAGLFGTRFGLLGREKIRLMLRRKMIRVGGEIEPTQLQPASLDLRLGARAYRVRASFLPGRERTVEDQLRSLKIDEISLKESGAVLERGGVYVVPLMESLGLPESISAVANPKSSTGRLDIFTRLITDRSEVFDVVERGYEGQLYAEISPRSFSVRVHEGSKLNQIRFRRLASSQHSRTDFALSDKDLASRHRDQKLVDDEELNLRDGLILRVALSAETIGDIIGYRAQKHTDIIDVNRVGVYDIADFWEPIHARADRRLILDPDEFYILASQEKLHIPRDLAAEMVPIDPAMGEFRVHYAGFFDPGFGYTESGHPGSRAVLEVRSHEVPFILEDGQVIGRLVYEKMAEAPQELYGQIGGSNYQGQGLKLSKHFRMP</sequence>
<dbReference type="EMBL" id="QUMO01000002">
    <property type="protein sequence ID" value="REF87762.1"/>
    <property type="molecule type" value="Genomic_DNA"/>
</dbReference>
<dbReference type="Pfam" id="PF22569">
    <property type="entry name" value="DCD_C"/>
    <property type="match status" value="1"/>
</dbReference>
<organism evidence="3 4">
    <name type="scientific">Methylovirgula ligni</name>
    <dbReference type="NCBI Taxonomy" id="569860"/>
    <lineage>
        <taxon>Bacteria</taxon>
        <taxon>Pseudomonadati</taxon>
        <taxon>Pseudomonadota</taxon>
        <taxon>Alphaproteobacteria</taxon>
        <taxon>Hyphomicrobiales</taxon>
        <taxon>Beijerinckiaceae</taxon>
        <taxon>Methylovirgula</taxon>
    </lineage>
</organism>
<feature type="domain" description="2'-deoxycytidine 5'-triphosphate deaminase C-terminal" evidence="2">
    <location>
        <begin position="195"/>
        <end position="385"/>
    </location>
</feature>
<dbReference type="AlphaFoldDB" id="A0A3D9YYI1"/>
<dbReference type="GO" id="GO:0008829">
    <property type="term" value="F:dCTP deaminase activity"/>
    <property type="evidence" value="ECO:0007669"/>
    <property type="project" value="InterPro"/>
</dbReference>
<evidence type="ECO:0000259" key="2">
    <source>
        <dbReference type="Pfam" id="PF22569"/>
    </source>
</evidence>
<feature type="domain" description="2'-deoxycytidine 5'-triphosphate deaminase N-terminal" evidence="1">
    <location>
        <begin position="20"/>
        <end position="181"/>
    </location>
</feature>
<dbReference type="OrthoDB" id="9807211at2"/>
<name>A0A3D9YYI1_9HYPH</name>
<dbReference type="Gene3D" id="2.70.40.10">
    <property type="match status" value="2"/>
</dbReference>
<evidence type="ECO:0000259" key="1">
    <source>
        <dbReference type="Pfam" id="PF06559"/>
    </source>
</evidence>
<dbReference type="GO" id="GO:0009394">
    <property type="term" value="P:2'-deoxyribonucleotide metabolic process"/>
    <property type="evidence" value="ECO:0007669"/>
    <property type="project" value="InterPro"/>
</dbReference>
<dbReference type="InterPro" id="IPR010550">
    <property type="entry name" value="DCD_N"/>
</dbReference>
<dbReference type="InterPro" id="IPR036157">
    <property type="entry name" value="dUTPase-like_sf"/>
</dbReference>
<proteinExistence type="predicted"/>
<dbReference type="InterPro" id="IPR053811">
    <property type="entry name" value="DCD_C"/>
</dbReference>
<protein>
    <submittedName>
        <fullName evidence="3">dCTP deaminase</fullName>
    </submittedName>
</protein>
<keyword evidence="4" id="KW-1185">Reference proteome</keyword>
<evidence type="ECO:0000313" key="3">
    <source>
        <dbReference type="EMBL" id="REF87762.1"/>
    </source>
</evidence>
<gene>
    <name evidence="3" type="ORF">DES32_1391</name>
</gene>
<reference evidence="3 4" key="1">
    <citation type="submission" date="2018-08" db="EMBL/GenBank/DDBJ databases">
        <title>Genomic Encyclopedia of Type Strains, Phase IV (KMG-IV): sequencing the most valuable type-strain genomes for metagenomic binning, comparative biology and taxonomic classification.</title>
        <authorList>
            <person name="Goeker M."/>
        </authorList>
    </citation>
    <scope>NUCLEOTIDE SEQUENCE [LARGE SCALE GENOMIC DNA]</scope>
    <source>
        <strain evidence="3 4">BW863</strain>
    </source>
</reference>
<dbReference type="NCBIfam" id="NF005734">
    <property type="entry name" value="PRK07559.1"/>
    <property type="match status" value="1"/>
</dbReference>
<dbReference type="PANTHER" id="PTHR42680:SF3">
    <property type="entry name" value="DCTP DEAMINASE"/>
    <property type="match status" value="1"/>
</dbReference>
<dbReference type="SUPFAM" id="SSF51283">
    <property type="entry name" value="dUTPase-like"/>
    <property type="match status" value="2"/>
</dbReference>
<dbReference type="RefSeq" id="WP_115835926.1">
    <property type="nucleotide sequence ID" value="NZ_CP025086.1"/>
</dbReference>
<dbReference type="PANTHER" id="PTHR42680">
    <property type="entry name" value="DCTP DEAMINASE"/>
    <property type="match status" value="1"/>
</dbReference>
<accession>A0A3D9YYI1</accession>